<keyword evidence="1" id="KW-0812">Transmembrane</keyword>
<keyword evidence="1" id="KW-1133">Transmembrane helix</keyword>
<dbReference type="EMBL" id="HACA01020758">
    <property type="protein sequence ID" value="CDW38119.1"/>
    <property type="molecule type" value="Transcribed_RNA"/>
</dbReference>
<sequence>MLDHHVIGLIEFLSDVLNQMLARQEDFDKARNHSYPMTSLLLEFSIYCIVTIARRKNRFRQNTHLL</sequence>
<keyword evidence="1" id="KW-0472">Membrane</keyword>
<organism evidence="2">
    <name type="scientific">Lepeophtheirus salmonis</name>
    <name type="common">Salmon louse</name>
    <name type="synonym">Caligus salmonis</name>
    <dbReference type="NCBI Taxonomy" id="72036"/>
    <lineage>
        <taxon>Eukaryota</taxon>
        <taxon>Metazoa</taxon>
        <taxon>Ecdysozoa</taxon>
        <taxon>Arthropoda</taxon>
        <taxon>Crustacea</taxon>
        <taxon>Multicrustacea</taxon>
        <taxon>Hexanauplia</taxon>
        <taxon>Copepoda</taxon>
        <taxon>Siphonostomatoida</taxon>
        <taxon>Caligidae</taxon>
        <taxon>Lepeophtheirus</taxon>
    </lineage>
</organism>
<reference evidence="2" key="1">
    <citation type="submission" date="2014-05" db="EMBL/GenBank/DDBJ databases">
        <authorList>
            <person name="Chronopoulou M."/>
        </authorList>
    </citation>
    <scope>NUCLEOTIDE SEQUENCE</scope>
    <source>
        <tissue evidence="2">Whole organism</tissue>
    </source>
</reference>
<dbReference type="AlphaFoldDB" id="A0A0K2UII9"/>
<evidence type="ECO:0000256" key="1">
    <source>
        <dbReference type="SAM" id="Phobius"/>
    </source>
</evidence>
<proteinExistence type="predicted"/>
<feature type="transmembrane region" description="Helical" evidence="1">
    <location>
        <begin position="35"/>
        <end position="53"/>
    </location>
</feature>
<name>A0A0K2UII9_LEPSM</name>
<evidence type="ECO:0000313" key="2">
    <source>
        <dbReference type="EMBL" id="CDW38119.1"/>
    </source>
</evidence>
<protein>
    <submittedName>
        <fullName evidence="2">Uncharacterized protein</fullName>
    </submittedName>
</protein>
<accession>A0A0K2UII9</accession>